<evidence type="ECO:0000256" key="1">
    <source>
        <dbReference type="SAM" id="Phobius"/>
    </source>
</evidence>
<dbReference type="RefSeq" id="WP_190999533.1">
    <property type="nucleotide sequence ID" value="NZ_JACXSI010000051.1"/>
</dbReference>
<proteinExistence type="predicted"/>
<keyword evidence="1" id="KW-1133">Transmembrane helix</keyword>
<dbReference type="AlphaFoldDB" id="A0A927CYI0"/>
<evidence type="ECO:0000313" key="3">
    <source>
        <dbReference type="Proteomes" id="UP000602076"/>
    </source>
</evidence>
<sequence>MGEFIGLVAVVMIFSIPLSAIITNHFRKQTKLKAAIMKDQIKLEQLKHENYLLETEKLKLELNKLETELTKDVPEIKLK</sequence>
<gene>
    <name evidence="2" type="ORF">IEO70_16775</name>
</gene>
<comment type="caution">
    <text evidence="2">The sequence shown here is derived from an EMBL/GenBank/DDBJ whole genome shotgun (WGS) entry which is preliminary data.</text>
</comment>
<accession>A0A927CYI0</accession>
<dbReference type="EMBL" id="JACXSI010000051">
    <property type="protein sequence ID" value="MBD3109996.1"/>
    <property type="molecule type" value="Genomic_DNA"/>
</dbReference>
<name>A0A927CYI0_9BACI</name>
<dbReference type="Proteomes" id="UP000602076">
    <property type="component" value="Unassembled WGS sequence"/>
</dbReference>
<protein>
    <submittedName>
        <fullName evidence="2">Uncharacterized protein</fullName>
    </submittedName>
</protein>
<keyword evidence="1" id="KW-0812">Transmembrane</keyword>
<reference evidence="2" key="1">
    <citation type="submission" date="2020-09" db="EMBL/GenBank/DDBJ databases">
        <title>Bacillus faecalis sp. nov., a moderately halophilic bacterium isolated from cow faeces.</title>
        <authorList>
            <person name="Jiang L."/>
            <person name="Lee J."/>
        </authorList>
    </citation>
    <scope>NUCLEOTIDE SEQUENCE</scope>
    <source>
        <strain evidence="2">AGMB 02131</strain>
    </source>
</reference>
<feature type="transmembrane region" description="Helical" evidence="1">
    <location>
        <begin position="6"/>
        <end position="26"/>
    </location>
</feature>
<evidence type="ECO:0000313" key="2">
    <source>
        <dbReference type="EMBL" id="MBD3109996.1"/>
    </source>
</evidence>
<keyword evidence="1" id="KW-0472">Membrane</keyword>
<organism evidence="2 3">
    <name type="scientific">Peribacillus faecalis</name>
    <dbReference type="NCBI Taxonomy" id="2772559"/>
    <lineage>
        <taxon>Bacteria</taxon>
        <taxon>Bacillati</taxon>
        <taxon>Bacillota</taxon>
        <taxon>Bacilli</taxon>
        <taxon>Bacillales</taxon>
        <taxon>Bacillaceae</taxon>
        <taxon>Peribacillus</taxon>
    </lineage>
</organism>
<keyword evidence="3" id="KW-1185">Reference proteome</keyword>